<keyword evidence="3" id="KW-0597">Phosphoprotein</keyword>
<dbReference type="SUPFAM" id="SSF46785">
    <property type="entry name" value="Winged helix' DNA-binding domain"/>
    <property type="match status" value="1"/>
</dbReference>
<keyword evidence="14" id="KW-1185">Reference proteome</keyword>
<comment type="caution">
    <text evidence="13">The sequence shown here is derived from an EMBL/GenBank/DDBJ whole genome shotgun (WGS) entry which is preliminary data.</text>
</comment>
<keyword evidence="5" id="KW-0346">Stress response</keyword>
<comment type="subunit">
    <text evidence="2">Homotrimer.</text>
</comment>
<dbReference type="InterPro" id="IPR036390">
    <property type="entry name" value="WH_DNA-bd_sf"/>
</dbReference>
<dbReference type="PANTHER" id="PTHR10015:SF333">
    <property type="entry name" value="HEAT STRESS TRANSCRIPTION FACTOR B-2A"/>
    <property type="match status" value="1"/>
</dbReference>
<dbReference type="PRINTS" id="PR00056">
    <property type="entry name" value="HSFDOMAIN"/>
</dbReference>
<accession>A0AAV0J1A3</accession>
<evidence type="ECO:0000256" key="10">
    <source>
        <dbReference type="SAM" id="MobiDB-lite"/>
    </source>
</evidence>
<keyword evidence="7" id="KW-0804">Transcription</keyword>
<feature type="signal peptide" evidence="11">
    <location>
        <begin position="1"/>
        <end position="17"/>
    </location>
</feature>
<dbReference type="EMBL" id="CAMGYJ010000004">
    <property type="protein sequence ID" value="CAI0403427.1"/>
    <property type="molecule type" value="Genomic_DNA"/>
</dbReference>
<gene>
    <name evidence="13" type="ORF">LITE_LOCUS12045</name>
</gene>
<evidence type="ECO:0000313" key="14">
    <source>
        <dbReference type="Proteomes" id="UP001154282"/>
    </source>
</evidence>
<dbReference type="Gene3D" id="1.10.10.10">
    <property type="entry name" value="Winged helix-like DNA-binding domain superfamily/Winged helix DNA-binding domain"/>
    <property type="match status" value="1"/>
</dbReference>
<dbReference type="Pfam" id="PF00447">
    <property type="entry name" value="HSF_DNA-bind"/>
    <property type="match status" value="1"/>
</dbReference>
<evidence type="ECO:0000256" key="5">
    <source>
        <dbReference type="ARBA" id="ARBA00023016"/>
    </source>
</evidence>
<keyword evidence="8" id="KW-0539">Nucleus</keyword>
<feature type="region of interest" description="Disordered" evidence="10">
    <location>
        <begin position="41"/>
        <end position="79"/>
    </location>
</feature>
<keyword evidence="6" id="KW-0238">DNA-binding</keyword>
<evidence type="ECO:0000259" key="12">
    <source>
        <dbReference type="SMART" id="SM00415"/>
    </source>
</evidence>
<dbReference type="GO" id="GO:0000978">
    <property type="term" value="F:RNA polymerase II cis-regulatory region sequence-specific DNA binding"/>
    <property type="evidence" value="ECO:0007669"/>
    <property type="project" value="TreeGrafter"/>
</dbReference>
<keyword evidence="11" id="KW-0732">Signal</keyword>
<dbReference type="GO" id="GO:0003700">
    <property type="term" value="F:DNA-binding transcription factor activity"/>
    <property type="evidence" value="ECO:0007669"/>
    <property type="project" value="InterPro"/>
</dbReference>
<dbReference type="AlphaFoldDB" id="A0AAV0J1A3"/>
<evidence type="ECO:0000256" key="11">
    <source>
        <dbReference type="SAM" id="SignalP"/>
    </source>
</evidence>
<dbReference type="InterPro" id="IPR036388">
    <property type="entry name" value="WH-like_DNA-bd_sf"/>
</dbReference>
<dbReference type="PANTHER" id="PTHR10015">
    <property type="entry name" value="HEAT SHOCK TRANSCRIPTION FACTOR"/>
    <property type="match status" value="1"/>
</dbReference>
<evidence type="ECO:0000256" key="9">
    <source>
        <dbReference type="RuleBase" id="RU004020"/>
    </source>
</evidence>
<comment type="similarity">
    <text evidence="9">Belongs to the HSF family.</text>
</comment>
<evidence type="ECO:0000256" key="2">
    <source>
        <dbReference type="ARBA" id="ARBA00011233"/>
    </source>
</evidence>
<feature type="region of interest" description="Disordered" evidence="10">
    <location>
        <begin position="178"/>
        <end position="226"/>
    </location>
</feature>
<dbReference type="GO" id="GO:0005634">
    <property type="term" value="C:nucleus"/>
    <property type="evidence" value="ECO:0007669"/>
    <property type="project" value="UniProtKB-SubCell"/>
</dbReference>
<evidence type="ECO:0000313" key="13">
    <source>
        <dbReference type="EMBL" id="CAI0403427.1"/>
    </source>
</evidence>
<evidence type="ECO:0000256" key="4">
    <source>
        <dbReference type="ARBA" id="ARBA00023015"/>
    </source>
</evidence>
<evidence type="ECO:0000256" key="1">
    <source>
        <dbReference type="ARBA" id="ARBA00004123"/>
    </source>
</evidence>
<keyword evidence="4" id="KW-0805">Transcription regulation</keyword>
<organism evidence="13 14">
    <name type="scientific">Linum tenue</name>
    <dbReference type="NCBI Taxonomy" id="586396"/>
    <lineage>
        <taxon>Eukaryota</taxon>
        <taxon>Viridiplantae</taxon>
        <taxon>Streptophyta</taxon>
        <taxon>Embryophyta</taxon>
        <taxon>Tracheophyta</taxon>
        <taxon>Spermatophyta</taxon>
        <taxon>Magnoliopsida</taxon>
        <taxon>eudicotyledons</taxon>
        <taxon>Gunneridae</taxon>
        <taxon>Pentapetalae</taxon>
        <taxon>rosids</taxon>
        <taxon>fabids</taxon>
        <taxon>Malpighiales</taxon>
        <taxon>Linaceae</taxon>
        <taxon>Linum</taxon>
    </lineage>
</organism>
<evidence type="ECO:0000256" key="3">
    <source>
        <dbReference type="ARBA" id="ARBA00022553"/>
    </source>
</evidence>
<evidence type="ECO:0000256" key="7">
    <source>
        <dbReference type="ARBA" id="ARBA00023163"/>
    </source>
</evidence>
<proteinExistence type="inferred from homology"/>
<dbReference type="InterPro" id="IPR000232">
    <property type="entry name" value="HSF_DNA-bd"/>
</dbReference>
<protein>
    <recommendedName>
        <fullName evidence="12">HSF-type DNA-binding domain-containing protein</fullName>
    </recommendedName>
</protein>
<comment type="subcellular location">
    <subcellularLocation>
        <location evidence="1">Nucleus</location>
    </subcellularLocation>
</comment>
<feature type="non-terminal residue" evidence="13">
    <location>
        <position position="1"/>
    </location>
</feature>
<feature type="chain" id="PRO_5043673175" description="HSF-type DNA-binding domain-containing protein" evidence="11">
    <location>
        <begin position="18"/>
        <end position="364"/>
    </location>
</feature>
<dbReference type="FunFam" id="1.10.10.10:FF:000037">
    <property type="entry name" value="Heat stress transcription factor B-4"/>
    <property type="match status" value="1"/>
</dbReference>
<feature type="compositionally biased region" description="Polar residues" evidence="10">
    <location>
        <begin position="178"/>
        <end position="199"/>
    </location>
</feature>
<sequence length="364" mass="39661">LLLLSLSLSIYLRFVFLAPALLNHLISSYLDSELSRTDSVTGESSSTIAQPMAPPTSDQTADAGTPTGGGGTESQRSLPTPFLTKTYQLVDDPAIDDVISWNDDGSSFVVWNPTVFARDILPKNFKHNNFSSFVRQLNTYVGFRKLVPDRWEFSNDCFRRGERRLLCEIQRRKVLSSAQTPSPTQVSIKQFASPSNSGEEQFGGASATSSSPLTGAGGPAAELIGENERLRRENMQLSKELVEMKNLCNNIFSMVSSYSGSPGSRIAEEAAAASPPPPPLDLMPVKRSVDELEEARIFGVAIGAKRGRDGESTNTSVAAMEEDGETELQLQPPGEVVKSEPGDCQNGETPWLKQFHRANQRVCN</sequence>
<evidence type="ECO:0000256" key="8">
    <source>
        <dbReference type="ARBA" id="ARBA00023242"/>
    </source>
</evidence>
<name>A0AAV0J1A3_9ROSI</name>
<dbReference type="GO" id="GO:0006357">
    <property type="term" value="P:regulation of transcription by RNA polymerase II"/>
    <property type="evidence" value="ECO:0007669"/>
    <property type="project" value="TreeGrafter"/>
</dbReference>
<feature type="region of interest" description="Disordered" evidence="10">
    <location>
        <begin position="307"/>
        <end position="349"/>
    </location>
</feature>
<reference evidence="13" key="1">
    <citation type="submission" date="2022-08" db="EMBL/GenBank/DDBJ databases">
        <authorList>
            <person name="Gutierrez-Valencia J."/>
        </authorList>
    </citation>
    <scope>NUCLEOTIDE SEQUENCE</scope>
</reference>
<evidence type="ECO:0000256" key="6">
    <source>
        <dbReference type="ARBA" id="ARBA00023125"/>
    </source>
</evidence>
<dbReference type="SMART" id="SM00415">
    <property type="entry name" value="HSF"/>
    <property type="match status" value="1"/>
</dbReference>
<dbReference type="Proteomes" id="UP001154282">
    <property type="component" value="Unassembled WGS sequence"/>
</dbReference>
<feature type="domain" description="HSF-type DNA-binding" evidence="12">
    <location>
        <begin position="78"/>
        <end position="172"/>
    </location>
</feature>